<organism evidence="2 3">
    <name type="scientific">Littorina saxatilis</name>
    <dbReference type="NCBI Taxonomy" id="31220"/>
    <lineage>
        <taxon>Eukaryota</taxon>
        <taxon>Metazoa</taxon>
        <taxon>Spiralia</taxon>
        <taxon>Lophotrochozoa</taxon>
        <taxon>Mollusca</taxon>
        <taxon>Gastropoda</taxon>
        <taxon>Caenogastropoda</taxon>
        <taxon>Littorinimorpha</taxon>
        <taxon>Littorinoidea</taxon>
        <taxon>Littorinidae</taxon>
        <taxon>Littorina</taxon>
    </lineage>
</organism>
<reference evidence="2 3" key="1">
    <citation type="submission" date="2024-02" db="EMBL/GenBank/DDBJ databases">
        <title>Chromosome-scale genome assembly of the rough periwinkle Littorina saxatilis.</title>
        <authorList>
            <person name="De Jode A."/>
            <person name="Faria R."/>
            <person name="Formenti G."/>
            <person name="Sims Y."/>
            <person name="Smith T.P."/>
            <person name="Tracey A."/>
            <person name="Wood J.M.D."/>
            <person name="Zagrodzka Z.B."/>
            <person name="Johannesson K."/>
            <person name="Butlin R.K."/>
            <person name="Leder E.H."/>
        </authorList>
    </citation>
    <scope>NUCLEOTIDE SEQUENCE [LARGE SCALE GENOMIC DNA]</scope>
    <source>
        <strain evidence="2">Snail1</strain>
        <tissue evidence="2">Muscle</tissue>
    </source>
</reference>
<feature type="chain" id="PRO_5042885890" evidence="1">
    <location>
        <begin position="24"/>
        <end position="220"/>
    </location>
</feature>
<dbReference type="Proteomes" id="UP001374579">
    <property type="component" value="Unassembled WGS sequence"/>
</dbReference>
<keyword evidence="1" id="KW-0732">Signal</keyword>
<evidence type="ECO:0000256" key="1">
    <source>
        <dbReference type="SAM" id="SignalP"/>
    </source>
</evidence>
<evidence type="ECO:0000313" key="3">
    <source>
        <dbReference type="Proteomes" id="UP001374579"/>
    </source>
</evidence>
<gene>
    <name evidence="2" type="ORF">V1264_012153</name>
</gene>
<dbReference type="EMBL" id="JBAMIC010000002">
    <property type="protein sequence ID" value="KAK7112753.1"/>
    <property type="molecule type" value="Genomic_DNA"/>
</dbReference>
<feature type="signal peptide" evidence="1">
    <location>
        <begin position="1"/>
        <end position="23"/>
    </location>
</feature>
<protein>
    <submittedName>
        <fullName evidence="2">Uncharacterized protein</fullName>
    </submittedName>
</protein>
<accession>A0AAN9BWP9</accession>
<keyword evidence="3" id="KW-1185">Reference proteome</keyword>
<name>A0AAN9BWP9_9CAEN</name>
<sequence>MAANKMSTLAIVTIFSLAGLIHGEEKDCTMDQVKVLSKMVTCITENHPEYFLTVLTKMDNPAAMEKPDFMCSNPGMMSAMVDCFLQYVEGCMPPSVASQVVTVMPSHQTVQRGIKFLCNHRKDFEQPCVTSQLSNLIQCFSNKIQAFSHATSSRSSNMQDTLCSALRVEEKCLATNLAGCPANVMSDLMSGLLAFFPSENCHIKNPRTNNILIFKPEGQH</sequence>
<evidence type="ECO:0000313" key="2">
    <source>
        <dbReference type="EMBL" id="KAK7112753.1"/>
    </source>
</evidence>
<proteinExistence type="predicted"/>
<dbReference type="AlphaFoldDB" id="A0AAN9BWP9"/>
<comment type="caution">
    <text evidence="2">The sequence shown here is derived from an EMBL/GenBank/DDBJ whole genome shotgun (WGS) entry which is preliminary data.</text>
</comment>